<keyword evidence="1" id="KW-0732">Signal</keyword>
<feature type="chain" id="PRO_5035837518" evidence="1">
    <location>
        <begin position="22"/>
        <end position="484"/>
    </location>
</feature>
<proteinExistence type="predicted"/>
<name>A0A8S1CKF6_9INSE</name>
<evidence type="ECO:0000256" key="1">
    <source>
        <dbReference type="SAM" id="SignalP"/>
    </source>
</evidence>
<evidence type="ECO:0000313" key="3">
    <source>
        <dbReference type="Proteomes" id="UP000494165"/>
    </source>
</evidence>
<dbReference type="EMBL" id="CADEPI010000067">
    <property type="protein sequence ID" value="CAB3371973.1"/>
    <property type="molecule type" value="Genomic_DNA"/>
</dbReference>
<accession>A0A8S1CKF6</accession>
<protein>
    <submittedName>
        <fullName evidence="2">Uncharacterized protein</fullName>
    </submittedName>
</protein>
<feature type="signal peptide" evidence="1">
    <location>
        <begin position="1"/>
        <end position="21"/>
    </location>
</feature>
<reference evidence="2 3" key="1">
    <citation type="submission" date="2020-04" db="EMBL/GenBank/DDBJ databases">
        <authorList>
            <person name="Alioto T."/>
            <person name="Alioto T."/>
            <person name="Gomez Garrido J."/>
        </authorList>
    </citation>
    <scope>NUCLEOTIDE SEQUENCE [LARGE SCALE GENOMIC DNA]</scope>
</reference>
<organism evidence="2 3">
    <name type="scientific">Cloeon dipterum</name>
    <dbReference type="NCBI Taxonomy" id="197152"/>
    <lineage>
        <taxon>Eukaryota</taxon>
        <taxon>Metazoa</taxon>
        <taxon>Ecdysozoa</taxon>
        <taxon>Arthropoda</taxon>
        <taxon>Hexapoda</taxon>
        <taxon>Insecta</taxon>
        <taxon>Pterygota</taxon>
        <taxon>Palaeoptera</taxon>
        <taxon>Ephemeroptera</taxon>
        <taxon>Pisciforma</taxon>
        <taxon>Baetidae</taxon>
        <taxon>Cloeon</taxon>
    </lineage>
</organism>
<gene>
    <name evidence="2" type="ORF">CLODIP_2_CD07715</name>
</gene>
<sequence>MQIIKLLLLGFSGLIIFSVSSVKTNESAKSDYEETVDKVRIIYEKLQNETARIHDIEVEAAIFLNYPDGTTHKNLLHSEDKDGTKYEGAKEDIDVAFSAVNTLLNQIDQFQDATSSYILKDDFLEDDLFDRLANLGVKEPVIDVARYLSTEGQFVISKVLQVIEIGCENFKAVVSDAKENLKGKHFKNILIDYITFCMKNKPIQVAFKQLLNMTEETTKFLEESTYFISGEASDNFRRHLNRRRSTMNKDLSEFSKSKISYDSAVNASMDALFKQEPAVNQKLSEVSVAVRQAKDGILEWQASVFAVQNYLGFEFDFAVTNMVHTLEQIPIPANVTTALRPTVEKNRAVLADRVVRLEKLLDDERVKLDELDLALFYPKPAVISKALVALKEVARPVPEFYNAYKQAEADVLLHFLIEVKKAFLQHVGPLADKAKLAVQDIEKQAVGKNVVMEAAKVSHDERMDSLQKIVSEALFLLPLETVSV</sequence>
<comment type="caution">
    <text evidence="2">The sequence shown here is derived from an EMBL/GenBank/DDBJ whole genome shotgun (WGS) entry which is preliminary data.</text>
</comment>
<evidence type="ECO:0000313" key="2">
    <source>
        <dbReference type="EMBL" id="CAB3371973.1"/>
    </source>
</evidence>
<dbReference type="Proteomes" id="UP000494165">
    <property type="component" value="Unassembled WGS sequence"/>
</dbReference>
<keyword evidence="3" id="KW-1185">Reference proteome</keyword>
<dbReference type="AlphaFoldDB" id="A0A8S1CKF6"/>